<evidence type="ECO:0000256" key="1">
    <source>
        <dbReference type="ARBA" id="ARBA00022741"/>
    </source>
</evidence>
<dbReference type="Pfam" id="PF00501">
    <property type="entry name" value="AMP-binding"/>
    <property type="match status" value="1"/>
</dbReference>
<dbReference type="InterPro" id="IPR000873">
    <property type="entry name" value="AMP-dep_synth/lig_dom"/>
</dbReference>
<dbReference type="CDD" id="cd05907">
    <property type="entry name" value="VL_LC_FACS_like"/>
    <property type="match status" value="1"/>
</dbReference>
<dbReference type="GO" id="GO:0016020">
    <property type="term" value="C:membrane"/>
    <property type="evidence" value="ECO:0007669"/>
    <property type="project" value="TreeGrafter"/>
</dbReference>
<keyword evidence="4" id="KW-0436">Ligase</keyword>
<dbReference type="Proteomes" id="UP000679749">
    <property type="component" value="Unassembled WGS sequence"/>
</dbReference>
<dbReference type="Pfam" id="PF23562">
    <property type="entry name" value="AMP-binding_C_3"/>
    <property type="match status" value="1"/>
</dbReference>
<evidence type="ECO:0000256" key="2">
    <source>
        <dbReference type="ARBA" id="ARBA00022840"/>
    </source>
</evidence>
<dbReference type="GO" id="GO:0005524">
    <property type="term" value="F:ATP binding"/>
    <property type="evidence" value="ECO:0007669"/>
    <property type="project" value="UniProtKB-KW"/>
</dbReference>
<name>A0A942U2X8_9BACI</name>
<keyword evidence="5" id="KW-1185">Reference proteome</keyword>
<dbReference type="GO" id="GO:0004467">
    <property type="term" value="F:long-chain fatty acid-CoA ligase activity"/>
    <property type="evidence" value="ECO:0007669"/>
    <property type="project" value="TreeGrafter"/>
</dbReference>
<reference evidence="4" key="1">
    <citation type="submission" date="2021-05" db="EMBL/GenBank/DDBJ databases">
        <title>Novel Bacillus species.</title>
        <authorList>
            <person name="Liu G."/>
        </authorList>
    </citation>
    <scope>NUCLEOTIDE SEQUENCE</scope>
    <source>
        <strain evidence="4">FJAT-49825</strain>
    </source>
</reference>
<dbReference type="RefSeq" id="WP_213118174.1">
    <property type="nucleotide sequence ID" value="NZ_JAGYPF010000003.1"/>
</dbReference>
<dbReference type="PANTHER" id="PTHR43272">
    <property type="entry name" value="LONG-CHAIN-FATTY-ACID--COA LIGASE"/>
    <property type="match status" value="1"/>
</dbReference>
<dbReference type="AlphaFoldDB" id="A0A942U2X8"/>
<dbReference type="SUPFAM" id="SSF56801">
    <property type="entry name" value="Acetyl-CoA synthetase-like"/>
    <property type="match status" value="1"/>
</dbReference>
<evidence type="ECO:0000313" key="5">
    <source>
        <dbReference type="Proteomes" id="UP000679749"/>
    </source>
</evidence>
<dbReference type="Gene3D" id="3.40.50.12780">
    <property type="entry name" value="N-terminal domain of ligase-like"/>
    <property type="match status" value="1"/>
</dbReference>
<evidence type="ECO:0000313" key="4">
    <source>
        <dbReference type="EMBL" id="MBS4213640.1"/>
    </source>
</evidence>
<gene>
    <name evidence="4" type="ORF">KHA99_14385</name>
</gene>
<evidence type="ECO:0000259" key="3">
    <source>
        <dbReference type="Pfam" id="PF00501"/>
    </source>
</evidence>
<dbReference type="EMBL" id="JAGYPF010000003">
    <property type="protein sequence ID" value="MBS4213640.1"/>
    <property type="molecule type" value="Genomic_DNA"/>
</dbReference>
<keyword evidence="1" id="KW-0547">Nucleotide-binding</keyword>
<dbReference type="InterPro" id="IPR042099">
    <property type="entry name" value="ANL_N_sf"/>
</dbReference>
<accession>A0A942U2X8</accession>
<dbReference type="InterPro" id="IPR020845">
    <property type="entry name" value="AMP-binding_CS"/>
</dbReference>
<comment type="caution">
    <text evidence="4">The sequence shown here is derived from an EMBL/GenBank/DDBJ whole genome shotgun (WGS) entry which is preliminary data.</text>
</comment>
<sequence length="627" mass="69688">MKANNLVEAVASTARRYADKDAFLWKQNGIWHGISYFTFWEKVKQVAAGLAHLGVKRNDKIAILSENNPYWPVADLAIISLGAVSVPIHSTLPNDQVEYILNNADCTFIFVQDENYLKKVLQNGSVPMKTALIFTPKNFTETDTLLSLQHLAQLGSVNPLDNWEANWDELTRDDLATIIHTSGTTGNPKGVMLSHGNILANIEGVQFWVLEARASDVMLSHLPLSHVFERMAGQFMPLSVGSTIAYAEGIEKVQENLLEVRPTVLVSVPLLFERVYATAQKMVESGTPLRKKIFKWAIGVGLKKYEHYLSKSFDDFMKEGFLPKEIKRSWKIANALVYKKVKDKLGGRVRGLISGGGALNPEIGKFFWAVDIPALEGYGLTETAPVVCTNPMVRSKVGTVGKPLPNLEIKIAPDGEVLVKGPSVMKGYYKNEEATAEVFVDGWFKTGDIGSIDEEGYLKIVDRKKRIIVLTTGKNVAPQPVENAMTQSIYISNAVLVGQDKKYVIALITPSLENLLPWAEKKGLSGNIEQLLREPEVQHLLLKEVAKFTNKFAKYEQPKKVVIIGKEWTVDDGELTPSLKVRLPEIQKKYKDVIEHAYAEESFMDMRIAANEAAVGLSVSHERGSGH</sequence>
<keyword evidence="2" id="KW-0067">ATP-binding</keyword>
<dbReference type="PROSITE" id="PS00455">
    <property type="entry name" value="AMP_BINDING"/>
    <property type="match status" value="1"/>
</dbReference>
<feature type="domain" description="AMP-dependent synthetase/ligase" evidence="3">
    <location>
        <begin position="12"/>
        <end position="429"/>
    </location>
</feature>
<protein>
    <submittedName>
        <fullName evidence="4">Long-chain fatty acid--CoA ligase</fullName>
    </submittedName>
</protein>
<organism evidence="4 5">
    <name type="scientific">Neobacillus rhizophilus</name>
    <dbReference type="NCBI Taxonomy" id="2833579"/>
    <lineage>
        <taxon>Bacteria</taxon>
        <taxon>Bacillati</taxon>
        <taxon>Bacillota</taxon>
        <taxon>Bacilli</taxon>
        <taxon>Bacillales</taxon>
        <taxon>Bacillaceae</taxon>
        <taxon>Neobacillus</taxon>
    </lineage>
</organism>
<dbReference type="PANTHER" id="PTHR43272:SF33">
    <property type="entry name" value="AMP-BINDING DOMAIN-CONTAINING PROTEIN-RELATED"/>
    <property type="match status" value="1"/>
</dbReference>
<proteinExistence type="predicted"/>